<dbReference type="AlphaFoldDB" id="A0A7V4E1R2"/>
<sequence length="393" mass="45208">MEHLYEVLRSIEGFIYPNEIELRWSILIVLYPYVTGLVAGAFILASLEKVFEIRDVRPTYRLSLLTALAFLICAPLPLVFHITHPFRGFEIFLTPHLSSAMAVFGFVYIWYLMAILLIEIWLEYRKEIIEFSKINKGIKGFIYKILTLGVKEINEEIEDFDKRFGKFIAIIGIPSAILLHGYVGFIFGSVKANPWWSSVIMPVIFLFSAMVSGIALVIFIYMVLNYLKGKEPSIPCLDAMAKYLLYSIIIDFSLEMLDLVQRIYEAEEFFDMFQILIKGKLFISLFIFQILIGAILPILFLGYIRIFGSSDSAKKFTYFLVSVMVLIGIFATRWNVVIGGQLFSKSLRGLTIYKLGLIGREGIYASMGLLFLPFLILLFLIWLLPPYEKERRV</sequence>
<feature type="transmembrane region" description="Helical" evidence="7">
    <location>
        <begin position="363"/>
        <end position="384"/>
    </location>
</feature>
<feature type="transmembrane region" description="Helical" evidence="7">
    <location>
        <begin position="100"/>
        <end position="122"/>
    </location>
</feature>
<organism evidence="8">
    <name type="scientific">candidate division WOR-3 bacterium</name>
    <dbReference type="NCBI Taxonomy" id="2052148"/>
    <lineage>
        <taxon>Bacteria</taxon>
        <taxon>Bacteria division WOR-3</taxon>
    </lineage>
</organism>
<reference evidence="8" key="1">
    <citation type="journal article" date="2020" name="mSystems">
        <title>Genome- and Community-Level Interaction Insights into Carbon Utilization and Element Cycling Functions of Hydrothermarchaeota in Hydrothermal Sediment.</title>
        <authorList>
            <person name="Zhou Z."/>
            <person name="Liu Y."/>
            <person name="Xu W."/>
            <person name="Pan J."/>
            <person name="Luo Z.H."/>
            <person name="Li M."/>
        </authorList>
    </citation>
    <scope>NUCLEOTIDE SEQUENCE [LARGE SCALE GENOMIC DNA]</scope>
    <source>
        <strain evidence="8">SpSt-695</strain>
    </source>
</reference>
<dbReference type="GO" id="GO:0005886">
    <property type="term" value="C:plasma membrane"/>
    <property type="evidence" value="ECO:0007669"/>
    <property type="project" value="UniProtKB-SubCell"/>
</dbReference>
<protein>
    <submittedName>
        <fullName evidence="8">Polysulfide reductase</fullName>
    </submittedName>
</protein>
<evidence type="ECO:0000256" key="3">
    <source>
        <dbReference type="ARBA" id="ARBA00022475"/>
    </source>
</evidence>
<gene>
    <name evidence="8" type="ORF">ENU72_02435</name>
</gene>
<feature type="transmembrane region" description="Helical" evidence="7">
    <location>
        <begin position="167"/>
        <end position="187"/>
    </location>
</feature>
<evidence type="ECO:0000313" key="8">
    <source>
        <dbReference type="EMBL" id="HGK53865.1"/>
    </source>
</evidence>
<comment type="subcellular location">
    <subcellularLocation>
        <location evidence="1">Cell membrane</location>
        <topology evidence="1">Multi-pass membrane protein</topology>
    </subcellularLocation>
</comment>
<evidence type="ECO:0000256" key="1">
    <source>
        <dbReference type="ARBA" id="ARBA00004651"/>
    </source>
</evidence>
<feature type="transmembrane region" description="Helical" evidence="7">
    <location>
        <begin position="281"/>
        <end position="304"/>
    </location>
</feature>
<keyword evidence="5 7" id="KW-1133">Transmembrane helix</keyword>
<name>A0A7V4E1R2_UNCW3</name>
<comment type="similarity">
    <text evidence="2">Belongs to the NrfD family.</text>
</comment>
<evidence type="ECO:0000256" key="5">
    <source>
        <dbReference type="ARBA" id="ARBA00022989"/>
    </source>
</evidence>
<dbReference type="InterPro" id="IPR005614">
    <property type="entry name" value="NrfD-like"/>
</dbReference>
<comment type="caution">
    <text evidence="8">The sequence shown here is derived from an EMBL/GenBank/DDBJ whole genome shotgun (WGS) entry which is preliminary data.</text>
</comment>
<dbReference type="Gene3D" id="1.20.1630.10">
    <property type="entry name" value="Formate dehydrogenase/DMSO reductase domain"/>
    <property type="match status" value="1"/>
</dbReference>
<feature type="transmembrane region" description="Helical" evidence="7">
    <location>
        <begin position="316"/>
        <end position="343"/>
    </location>
</feature>
<keyword evidence="3" id="KW-1003">Cell membrane</keyword>
<evidence type="ECO:0000256" key="7">
    <source>
        <dbReference type="SAM" id="Phobius"/>
    </source>
</evidence>
<dbReference type="EMBL" id="DTDP01000104">
    <property type="protein sequence ID" value="HGK53865.1"/>
    <property type="molecule type" value="Genomic_DNA"/>
</dbReference>
<evidence type="ECO:0000256" key="2">
    <source>
        <dbReference type="ARBA" id="ARBA00008929"/>
    </source>
</evidence>
<dbReference type="InterPro" id="IPR052049">
    <property type="entry name" value="Electron_transfer_protein"/>
</dbReference>
<proteinExistence type="inferred from homology"/>
<evidence type="ECO:0000256" key="6">
    <source>
        <dbReference type="ARBA" id="ARBA00023136"/>
    </source>
</evidence>
<keyword evidence="4 7" id="KW-0812">Transmembrane</keyword>
<feature type="transmembrane region" description="Helical" evidence="7">
    <location>
        <begin position="24"/>
        <end position="47"/>
    </location>
</feature>
<accession>A0A7V4E1R2</accession>
<dbReference type="PANTHER" id="PTHR34856">
    <property type="entry name" value="PROTEIN NRFD"/>
    <property type="match status" value="1"/>
</dbReference>
<feature type="transmembrane region" description="Helical" evidence="7">
    <location>
        <begin position="199"/>
        <end position="223"/>
    </location>
</feature>
<dbReference type="Pfam" id="PF03916">
    <property type="entry name" value="NrfD"/>
    <property type="match status" value="1"/>
</dbReference>
<dbReference type="PANTHER" id="PTHR34856:SF2">
    <property type="entry name" value="PROTEIN NRFD"/>
    <property type="match status" value="1"/>
</dbReference>
<evidence type="ECO:0000256" key="4">
    <source>
        <dbReference type="ARBA" id="ARBA00022692"/>
    </source>
</evidence>
<keyword evidence="6 7" id="KW-0472">Membrane</keyword>
<feature type="transmembrane region" description="Helical" evidence="7">
    <location>
        <begin position="59"/>
        <end position="80"/>
    </location>
</feature>